<dbReference type="InterPro" id="IPR001360">
    <property type="entry name" value="Glyco_hydro_1"/>
</dbReference>
<keyword evidence="6" id="KW-0119">Carbohydrate metabolism</keyword>
<dbReference type="EC" id="3.2.1.21" evidence="3 9"/>
<dbReference type="PANTHER" id="PTHR10353:SF36">
    <property type="entry name" value="LP05116P"/>
    <property type="match status" value="1"/>
</dbReference>
<proteinExistence type="inferred from homology"/>
<comment type="caution">
    <text evidence="10">The sequence shown here is derived from an EMBL/GenBank/DDBJ whole genome shotgun (WGS) entry which is preliminary data.</text>
</comment>
<comment type="catalytic activity">
    <reaction evidence="1 9">
        <text>Hydrolysis of terminal, non-reducing beta-D-glucosyl residues with release of beta-D-glucose.</text>
        <dbReference type="EC" id="3.2.1.21"/>
    </reaction>
</comment>
<dbReference type="RefSeq" id="WP_219964555.1">
    <property type="nucleotide sequence ID" value="NZ_JAGFNZ010000002.1"/>
</dbReference>
<dbReference type="PANTHER" id="PTHR10353">
    <property type="entry name" value="GLYCOSYL HYDROLASE"/>
    <property type="match status" value="1"/>
</dbReference>
<protein>
    <recommendedName>
        <fullName evidence="3 9">Beta-glucosidase</fullName>
        <ecNumber evidence="3 9">3.2.1.21</ecNumber>
    </recommendedName>
</protein>
<dbReference type="Proteomes" id="UP000719942">
    <property type="component" value="Unassembled WGS sequence"/>
</dbReference>
<evidence type="ECO:0000256" key="6">
    <source>
        <dbReference type="ARBA" id="ARBA00023277"/>
    </source>
</evidence>
<keyword evidence="5" id="KW-0136">Cellulose degradation</keyword>
<keyword evidence="4 9" id="KW-0378">Hydrolase</keyword>
<dbReference type="NCBIfam" id="TIGR03356">
    <property type="entry name" value="BGL"/>
    <property type="match status" value="1"/>
</dbReference>
<evidence type="ECO:0000256" key="1">
    <source>
        <dbReference type="ARBA" id="ARBA00000448"/>
    </source>
</evidence>
<sequence length="451" mass="52019">MDFSNHFVWGAAASSYQIEGGSREGGKGDSVWDEFCRIPGAVFEGQTGDIACDHYHRFRDDIAMMKQLGIRAYRFSFSWPRIFPNGTGEINEDGMRFYEDVVEELLKNEIIPYATLFHWDYPAVLQKQGGWLNPQSPLWFEQYAEAIAKRFQGKIHHYFTINEPQCFIGLGYGRGQHAPGLKLSAADNFLAVHHVLLAHGRAVRALRKYGGPVSVGLAQCGRIYSPQSNLAEDTEAARRATFEVPDNFLDALFSVSLWSDPIFKGEYPQDFRQKFSGLLPKISAEDMEIISQPIDFYAQNIYHSTRVKATKEGWEEVPFPPGMTKTAMNWPVTPECLYWCPKFLYEKYHKKIIISENGMSAHDTISLDGRVHDPNRIDYLRRYLSYLRKAAREDIDIGGYFIWSLMDNFEWDSGYHERFGIIYIDYETQQRIPKDSAYWYQKVVECNGEKL</sequence>
<name>A0ABS7DM38_9FIRM</name>
<dbReference type="PRINTS" id="PR00131">
    <property type="entry name" value="GLHYDRLASE1"/>
</dbReference>
<dbReference type="EMBL" id="JAGFNZ010000002">
    <property type="protein sequence ID" value="MBW7572132.1"/>
    <property type="molecule type" value="Genomic_DNA"/>
</dbReference>
<accession>A0ABS7DM38</accession>
<evidence type="ECO:0000256" key="7">
    <source>
        <dbReference type="ARBA" id="ARBA00023295"/>
    </source>
</evidence>
<keyword evidence="7 9" id="KW-0326">Glycosidase</keyword>
<keyword evidence="11" id="KW-1185">Reference proteome</keyword>
<evidence type="ECO:0000313" key="11">
    <source>
        <dbReference type="Proteomes" id="UP000719942"/>
    </source>
</evidence>
<dbReference type="PROSITE" id="PS00653">
    <property type="entry name" value="GLYCOSYL_HYDROL_F1_2"/>
    <property type="match status" value="1"/>
</dbReference>
<comment type="similarity">
    <text evidence="2 9">Belongs to the glycosyl hydrolase 1 family.</text>
</comment>
<dbReference type="InterPro" id="IPR017853">
    <property type="entry name" value="GH"/>
</dbReference>
<reference evidence="10 11" key="1">
    <citation type="submission" date="2021-03" db="EMBL/GenBank/DDBJ databases">
        <title>Caproiciproducens sp. nov. isolated from feces of cow.</title>
        <authorList>
            <person name="Choi J.-Y."/>
        </authorList>
    </citation>
    <scope>NUCLEOTIDE SEQUENCE [LARGE SCALE GENOMIC DNA]</scope>
    <source>
        <strain evidence="10 11">AGMB10547</strain>
    </source>
</reference>
<dbReference type="InterPro" id="IPR033132">
    <property type="entry name" value="GH_1_N_CS"/>
</dbReference>
<evidence type="ECO:0000256" key="9">
    <source>
        <dbReference type="RuleBase" id="RU361175"/>
    </source>
</evidence>
<organism evidence="10 11">
    <name type="scientific">Caproiciproducens faecalis</name>
    <dbReference type="NCBI Taxonomy" id="2820301"/>
    <lineage>
        <taxon>Bacteria</taxon>
        <taxon>Bacillati</taxon>
        <taxon>Bacillota</taxon>
        <taxon>Clostridia</taxon>
        <taxon>Eubacteriales</taxon>
        <taxon>Acutalibacteraceae</taxon>
        <taxon>Caproiciproducens</taxon>
    </lineage>
</organism>
<dbReference type="Gene3D" id="3.20.20.80">
    <property type="entry name" value="Glycosidases"/>
    <property type="match status" value="1"/>
</dbReference>
<evidence type="ECO:0000256" key="2">
    <source>
        <dbReference type="ARBA" id="ARBA00010838"/>
    </source>
</evidence>
<evidence type="ECO:0000313" key="10">
    <source>
        <dbReference type="EMBL" id="MBW7572132.1"/>
    </source>
</evidence>
<evidence type="ECO:0000256" key="5">
    <source>
        <dbReference type="ARBA" id="ARBA00023001"/>
    </source>
</evidence>
<evidence type="ECO:0000256" key="4">
    <source>
        <dbReference type="ARBA" id="ARBA00022801"/>
    </source>
</evidence>
<dbReference type="InterPro" id="IPR017736">
    <property type="entry name" value="Glyco_hydro_1_beta-glucosidase"/>
</dbReference>
<keyword evidence="8" id="KW-0624">Polysaccharide degradation</keyword>
<dbReference type="GO" id="GO:0004565">
    <property type="term" value="F:beta-galactosidase activity"/>
    <property type="evidence" value="ECO:0007669"/>
    <property type="project" value="UniProtKB-EC"/>
</dbReference>
<dbReference type="SUPFAM" id="SSF51445">
    <property type="entry name" value="(Trans)glycosidases"/>
    <property type="match status" value="1"/>
</dbReference>
<dbReference type="Pfam" id="PF00232">
    <property type="entry name" value="Glyco_hydro_1"/>
    <property type="match status" value="1"/>
</dbReference>
<gene>
    <name evidence="10" type="ORF">J5W02_04840</name>
</gene>
<evidence type="ECO:0000256" key="3">
    <source>
        <dbReference type="ARBA" id="ARBA00012744"/>
    </source>
</evidence>
<evidence type="ECO:0000256" key="8">
    <source>
        <dbReference type="ARBA" id="ARBA00023326"/>
    </source>
</evidence>